<evidence type="ECO:0000313" key="2">
    <source>
        <dbReference type="Proteomes" id="UP000030780"/>
    </source>
</evidence>
<dbReference type="VEuPathDB" id="AmoebaDB:KM1_073540"/>
<evidence type="ECO:0000313" key="1">
    <source>
        <dbReference type="EMBL" id="EMS17870.1"/>
    </source>
</evidence>
<dbReference type="Proteomes" id="UP000030780">
    <property type="component" value="Unassembled WGS sequence"/>
</dbReference>
<organism evidence="1 2">
    <name type="scientific">Entamoeba histolytica HM-3:IMSS</name>
    <dbReference type="NCBI Taxonomy" id="885315"/>
    <lineage>
        <taxon>Eukaryota</taxon>
        <taxon>Amoebozoa</taxon>
        <taxon>Evosea</taxon>
        <taxon>Archamoebae</taxon>
        <taxon>Mastigamoebida</taxon>
        <taxon>Entamoebidae</taxon>
        <taxon>Entamoeba</taxon>
    </lineage>
</organism>
<gene>
    <name evidence="1" type="ORF">KM1_073540</name>
</gene>
<dbReference type="AlphaFoldDB" id="M7WJ76"/>
<sequence>MKVFPSLLIVIIHMRLNMNTESFKISNNQFGCKSHYLD</sequence>
<feature type="non-terminal residue" evidence="1">
    <location>
        <position position="38"/>
    </location>
</feature>
<dbReference type="EMBL" id="KB637084">
    <property type="protein sequence ID" value="EMS17870.1"/>
    <property type="molecule type" value="Genomic_DNA"/>
</dbReference>
<protein>
    <submittedName>
        <fullName evidence="1">Uncharacterized protein</fullName>
    </submittedName>
</protein>
<accession>M7WJ76</accession>
<proteinExistence type="predicted"/>
<reference evidence="1 2" key="1">
    <citation type="submission" date="2013-01" db="EMBL/GenBank/DDBJ databases">
        <authorList>
            <person name="Inman J."/>
            <person name="Zafar N."/>
            <person name="Lorenzi H."/>
            <person name="Caler E."/>
        </authorList>
    </citation>
    <scope>NUCLEOTIDE SEQUENCE [LARGE SCALE GENOMIC DNA]</scope>
    <source>
        <strain evidence="1 2">HM-3:IMSS</strain>
    </source>
</reference>
<name>M7WJ76_ENTHI</name>